<feature type="transmembrane region" description="Helical" evidence="7">
    <location>
        <begin position="427"/>
        <end position="447"/>
    </location>
</feature>
<name>A0A2S4PRN3_9PEZI</name>
<dbReference type="PROSITE" id="PS50850">
    <property type="entry name" value="MFS"/>
    <property type="match status" value="1"/>
</dbReference>
<dbReference type="CDD" id="cd17330">
    <property type="entry name" value="MFS_SLC46_TetA_like"/>
    <property type="match status" value="1"/>
</dbReference>
<feature type="region of interest" description="Disordered" evidence="6">
    <location>
        <begin position="16"/>
        <end position="54"/>
    </location>
</feature>
<feature type="domain" description="Major facilitator superfamily (MFS) profile" evidence="8">
    <location>
        <begin position="73"/>
        <end position="563"/>
    </location>
</feature>
<proteinExistence type="predicted"/>
<evidence type="ECO:0000256" key="1">
    <source>
        <dbReference type="ARBA" id="ARBA00004141"/>
    </source>
</evidence>
<evidence type="ECO:0000256" key="3">
    <source>
        <dbReference type="ARBA" id="ARBA00022692"/>
    </source>
</evidence>
<feature type="transmembrane region" description="Helical" evidence="7">
    <location>
        <begin position="201"/>
        <end position="225"/>
    </location>
</feature>
<keyword evidence="5 7" id="KW-0472">Membrane</keyword>
<reference evidence="9 10" key="1">
    <citation type="submission" date="2017-10" db="EMBL/GenBank/DDBJ databases">
        <title>Development of genomic resources for the powdery mildew, Erysiphe pulchra.</title>
        <authorList>
            <person name="Wadl P.A."/>
            <person name="Mack B.M."/>
            <person name="Moore G."/>
            <person name="Beltz S.B."/>
        </authorList>
    </citation>
    <scope>NUCLEOTIDE SEQUENCE [LARGE SCALE GENOMIC DNA]</scope>
    <source>
        <strain evidence="9">Cflorida</strain>
    </source>
</reference>
<feature type="transmembrane region" description="Helical" evidence="7">
    <location>
        <begin position="467"/>
        <end position="490"/>
    </location>
</feature>
<dbReference type="PANTHER" id="PTHR23504:SF39">
    <property type="entry name" value="TRANSPORTER, PUTATIVE (AFU_ORTHOLOGUE AFUA_6G03860)-RELATED"/>
    <property type="match status" value="1"/>
</dbReference>
<evidence type="ECO:0000313" key="10">
    <source>
        <dbReference type="Proteomes" id="UP000237438"/>
    </source>
</evidence>
<dbReference type="InterPro" id="IPR011701">
    <property type="entry name" value="MFS"/>
</dbReference>
<evidence type="ECO:0000256" key="4">
    <source>
        <dbReference type="ARBA" id="ARBA00022989"/>
    </source>
</evidence>
<protein>
    <recommendedName>
        <fullName evidence="8">Major facilitator superfamily (MFS) profile domain-containing protein</fullName>
    </recommendedName>
</protein>
<dbReference type="AlphaFoldDB" id="A0A2S4PRN3"/>
<keyword evidence="10" id="KW-1185">Reference proteome</keyword>
<sequence length="581" mass="64222">MSQSTIISPNCSKIESSQNQTHHYLTFPTPPPKSRGRPPISPTRSFTRDSVSGSNCGEEWDCSTWNSSIPKGQLILLAVISLVEQTALNSMSPYLPEMVTTFPGVKSQDKGIAVGTLGSVFAFAQFSTNLFWGWLSDRIGRKPVMMIGTISTAACFVAFGFCRNLWQAIFIQVLMGLVNGNQGIISSCLGEITNKSNQSQVFVYLPLVLGIGAITGPALGGLMIFQKNPFKKGQKNPFPFLVPNIFSAIILTITFVLTAYFLEETLVKSDESASMSKTVAVFFRERWRLLNKYYTSFRYQVFSRSKTLDDFDEENSEIIDQCEDRSLLSESLIHNIHENEINNKSQAGQMIFCRDTLILLGTYLVFQLSNVSYNSLYPLFLSEKEPIGRNLTVESIGLSLSLAGVIAIIFQGIFLEKLKHKIGNKATYRAGLFLLFISMIAMPWINYSHSPPLFGWGDGQLWLWFELGFLLFLKTIASIGGFTSALLLITNTAPNHSVLGTLNGLAQTLSAAGRAIGPILSGSLFSTAAARIHSRGEVLPWSVFGGIAFLGFLASFGIKSSKLESELWDEQISQNEDEQFY</sequence>
<dbReference type="InterPro" id="IPR036259">
    <property type="entry name" value="MFS_trans_sf"/>
</dbReference>
<comment type="caution">
    <text evidence="9">The sequence shown here is derived from an EMBL/GenBank/DDBJ whole genome shotgun (WGS) entry which is preliminary data.</text>
</comment>
<evidence type="ECO:0000256" key="7">
    <source>
        <dbReference type="SAM" id="Phobius"/>
    </source>
</evidence>
<evidence type="ECO:0000259" key="8">
    <source>
        <dbReference type="PROSITE" id="PS50850"/>
    </source>
</evidence>
<accession>A0A2S4PRN3</accession>
<evidence type="ECO:0000256" key="2">
    <source>
        <dbReference type="ARBA" id="ARBA00022448"/>
    </source>
</evidence>
<keyword evidence="3 7" id="KW-0812">Transmembrane</keyword>
<gene>
    <name evidence="9" type="ORF">EPUL_004649</name>
</gene>
<feature type="transmembrane region" description="Helical" evidence="7">
    <location>
        <begin position="144"/>
        <end position="161"/>
    </location>
</feature>
<feature type="transmembrane region" description="Helical" evidence="7">
    <location>
        <begin position="396"/>
        <end position="415"/>
    </location>
</feature>
<dbReference type="PANTHER" id="PTHR23504">
    <property type="entry name" value="MAJOR FACILITATOR SUPERFAMILY DOMAIN-CONTAINING PROTEIN 10"/>
    <property type="match status" value="1"/>
</dbReference>
<dbReference type="GO" id="GO:0022857">
    <property type="term" value="F:transmembrane transporter activity"/>
    <property type="evidence" value="ECO:0007669"/>
    <property type="project" value="InterPro"/>
</dbReference>
<dbReference type="InterPro" id="IPR001958">
    <property type="entry name" value="Tet-R_TetA/multi-R_MdtG-like"/>
</dbReference>
<keyword evidence="4 7" id="KW-1133">Transmembrane helix</keyword>
<feature type="transmembrane region" description="Helical" evidence="7">
    <location>
        <begin position="357"/>
        <end position="376"/>
    </location>
</feature>
<evidence type="ECO:0000256" key="5">
    <source>
        <dbReference type="ARBA" id="ARBA00023136"/>
    </source>
</evidence>
<dbReference type="InterPro" id="IPR020846">
    <property type="entry name" value="MFS_dom"/>
</dbReference>
<dbReference type="GO" id="GO:0016020">
    <property type="term" value="C:membrane"/>
    <property type="evidence" value="ECO:0007669"/>
    <property type="project" value="UniProtKB-SubCell"/>
</dbReference>
<dbReference type="Gene3D" id="1.20.1250.20">
    <property type="entry name" value="MFS general substrate transporter like domains"/>
    <property type="match status" value="1"/>
</dbReference>
<feature type="compositionally biased region" description="Polar residues" evidence="6">
    <location>
        <begin position="43"/>
        <end position="54"/>
    </location>
</feature>
<comment type="subcellular location">
    <subcellularLocation>
        <location evidence="1">Membrane</location>
        <topology evidence="1">Multi-pass membrane protein</topology>
    </subcellularLocation>
</comment>
<dbReference type="EMBL" id="PEDP01000897">
    <property type="protein sequence ID" value="POS84705.1"/>
    <property type="molecule type" value="Genomic_DNA"/>
</dbReference>
<dbReference type="OrthoDB" id="10262656at2759"/>
<dbReference type="Pfam" id="PF07690">
    <property type="entry name" value="MFS_1"/>
    <property type="match status" value="1"/>
</dbReference>
<organism evidence="9 10">
    <name type="scientific">Erysiphe pulchra</name>
    <dbReference type="NCBI Taxonomy" id="225359"/>
    <lineage>
        <taxon>Eukaryota</taxon>
        <taxon>Fungi</taxon>
        <taxon>Dikarya</taxon>
        <taxon>Ascomycota</taxon>
        <taxon>Pezizomycotina</taxon>
        <taxon>Leotiomycetes</taxon>
        <taxon>Erysiphales</taxon>
        <taxon>Erysiphaceae</taxon>
        <taxon>Erysiphe</taxon>
    </lineage>
</organism>
<dbReference type="PRINTS" id="PR01035">
    <property type="entry name" value="TCRTETA"/>
</dbReference>
<dbReference type="Proteomes" id="UP000237438">
    <property type="component" value="Unassembled WGS sequence"/>
</dbReference>
<feature type="transmembrane region" description="Helical" evidence="7">
    <location>
        <begin position="538"/>
        <end position="558"/>
    </location>
</feature>
<evidence type="ECO:0000256" key="6">
    <source>
        <dbReference type="SAM" id="MobiDB-lite"/>
    </source>
</evidence>
<dbReference type="SUPFAM" id="SSF103473">
    <property type="entry name" value="MFS general substrate transporter"/>
    <property type="match status" value="1"/>
</dbReference>
<feature type="transmembrane region" description="Helical" evidence="7">
    <location>
        <begin position="245"/>
        <end position="262"/>
    </location>
</feature>
<keyword evidence="2" id="KW-0813">Transport</keyword>
<evidence type="ECO:0000313" key="9">
    <source>
        <dbReference type="EMBL" id="POS84705.1"/>
    </source>
</evidence>
<feature type="transmembrane region" description="Helical" evidence="7">
    <location>
        <begin position="112"/>
        <end position="132"/>
    </location>
</feature>